<keyword evidence="14" id="KW-1185">Reference proteome</keyword>
<keyword evidence="2" id="KW-0645">Protease</keyword>
<comment type="catalytic activity">
    <reaction evidence="8">
        <text>[GlcNAc-(1-&gt;4)-Mur2Ac(oyl-L-Ala-gamma-D-Glu-L-Lys-D-Ala-D-Ala)](n)-di-trans,octa-cis-undecaprenyl diphosphate + beta-D-GlcNAc-(1-&gt;4)-Mur2Ac(oyl-L-Ala-gamma-D-Glu-L-Lys-D-Ala-D-Ala)-di-trans,octa-cis-undecaprenyl diphosphate = [GlcNAc-(1-&gt;4)-Mur2Ac(oyl-L-Ala-gamma-D-Glu-L-Lys-D-Ala-D-Ala)](n+1)-di-trans,octa-cis-undecaprenyl diphosphate + di-trans,octa-cis-undecaprenyl diphosphate + H(+)</text>
        <dbReference type="Rhea" id="RHEA:23708"/>
        <dbReference type="Rhea" id="RHEA-COMP:9602"/>
        <dbReference type="Rhea" id="RHEA-COMP:9603"/>
        <dbReference type="ChEBI" id="CHEBI:15378"/>
        <dbReference type="ChEBI" id="CHEBI:58405"/>
        <dbReference type="ChEBI" id="CHEBI:60033"/>
        <dbReference type="ChEBI" id="CHEBI:78435"/>
        <dbReference type="EC" id="2.4.99.28"/>
    </reaction>
</comment>
<proteinExistence type="predicted"/>
<dbReference type="Pfam" id="PF00905">
    <property type="entry name" value="Transpeptidase"/>
    <property type="match status" value="1"/>
</dbReference>
<dbReference type="InterPro" id="IPR001460">
    <property type="entry name" value="PCN-bd_Tpept"/>
</dbReference>
<evidence type="ECO:0000256" key="10">
    <source>
        <dbReference type="SAM" id="Phobius"/>
    </source>
</evidence>
<feature type="compositionally biased region" description="Basic and acidic residues" evidence="9">
    <location>
        <begin position="51"/>
        <end position="63"/>
    </location>
</feature>
<feature type="compositionally biased region" description="Acidic residues" evidence="9">
    <location>
        <begin position="84"/>
        <end position="99"/>
    </location>
</feature>
<feature type="domain" description="Penicillin-binding protein transpeptidase" evidence="11">
    <location>
        <begin position="431"/>
        <end position="698"/>
    </location>
</feature>
<keyword evidence="4" id="KW-0808">Transferase</keyword>
<keyword evidence="6" id="KW-0511">Multifunctional enzyme</keyword>
<evidence type="ECO:0000256" key="7">
    <source>
        <dbReference type="ARBA" id="ARBA00034000"/>
    </source>
</evidence>
<organism evidence="13 14">
    <name type="scientific">Streptoalloteichus tenebrarius (strain ATCC 17920 / DSM 40477 / JCM 4838 / CBS 697.72 / NBRC 16177 / NCIMB 11028 / NRRL B-12390 / A12253. 1 / ISP 5477)</name>
    <name type="common">Streptomyces tenebrarius</name>
    <dbReference type="NCBI Taxonomy" id="1933"/>
    <lineage>
        <taxon>Bacteria</taxon>
        <taxon>Bacillati</taxon>
        <taxon>Actinomycetota</taxon>
        <taxon>Actinomycetes</taxon>
        <taxon>Pseudonocardiales</taxon>
        <taxon>Pseudonocardiaceae</taxon>
        <taxon>Streptoalloteichus</taxon>
    </lineage>
</organism>
<dbReference type="SUPFAM" id="SSF53955">
    <property type="entry name" value="Lysozyme-like"/>
    <property type="match status" value="1"/>
</dbReference>
<dbReference type="Gene3D" id="1.10.3810.10">
    <property type="entry name" value="Biosynthetic peptidoglycan transglycosylase-like"/>
    <property type="match status" value="1"/>
</dbReference>
<feature type="domain" description="Glycosyl transferase family 51" evidence="12">
    <location>
        <begin position="169"/>
        <end position="338"/>
    </location>
</feature>
<keyword evidence="1 13" id="KW-0121">Carboxypeptidase</keyword>
<dbReference type="EMBL" id="JAMTCP010000041">
    <property type="protein sequence ID" value="MCP2261428.1"/>
    <property type="molecule type" value="Genomic_DNA"/>
</dbReference>
<keyword evidence="10" id="KW-0812">Transmembrane</keyword>
<evidence type="ECO:0000259" key="11">
    <source>
        <dbReference type="Pfam" id="PF00905"/>
    </source>
</evidence>
<dbReference type="InterPro" id="IPR050396">
    <property type="entry name" value="Glycosyltr_51/Transpeptidase"/>
</dbReference>
<dbReference type="InterPro" id="IPR036950">
    <property type="entry name" value="PBP_transglycosylase"/>
</dbReference>
<feature type="compositionally biased region" description="Polar residues" evidence="9">
    <location>
        <begin position="781"/>
        <end position="795"/>
    </location>
</feature>
<keyword evidence="5" id="KW-0378">Hydrolase</keyword>
<dbReference type="SUPFAM" id="SSF56601">
    <property type="entry name" value="beta-lactamase/transpeptidase-like"/>
    <property type="match status" value="1"/>
</dbReference>
<dbReference type="PANTHER" id="PTHR32282:SF34">
    <property type="entry name" value="PENICILLIN-BINDING PROTEIN 1A"/>
    <property type="match status" value="1"/>
</dbReference>
<dbReference type="InterPro" id="IPR023346">
    <property type="entry name" value="Lysozyme-like_dom_sf"/>
</dbReference>
<feature type="compositionally biased region" description="Pro residues" evidence="9">
    <location>
        <begin position="1"/>
        <end position="39"/>
    </location>
</feature>
<feature type="transmembrane region" description="Helical" evidence="10">
    <location>
        <begin position="117"/>
        <end position="140"/>
    </location>
</feature>
<evidence type="ECO:0000256" key="3">
    <source>
        <dbReference type="ARBA" id="ARBA00022676"/>
    </source>
</evidence>
<evidence type="ECO:0000256" key="8">
    <source>
        <dbReference type="ARBA" id="ARBA00049902"/>
    </source>
</evidence>
<reference evidence="13 14" key="1">
    <citation type="submission" date="2022-06" db="EMBL/GenBank/DDBJ databases">
        <title>Genomic Encyclopedia of Archaeal and Bacterial Type Strains, Phase II (KMG-II): from individual species to whole genera.</title>
        <authorList>
            <person name="Goeker M."/>
        </authorList>
    </citation>
    <scope>NUCLEOTIDE SEQUENCE [LARGE SCALE GENOMIC DNA]</scope>
    <source>
        <strain evidence="13 14">DSM 40477</strain>
    </source>
</reference>
<dbReference type="PANTHER" id="PTHR32282">
    <property type="entry name" value="BINDING PROTEIN TRANSPEPTIDASE, PUTATIVE-RELATED"/>
    <property type="match status" value="1"/>
</dbReference>
<name>A0ABT1I120_STRSD</name>
<dbReference type="Proteomes" id="UP001205311">
    <property type="component" value="Unassembled WGS sequence"/>
</dbReference>
<keyword evidence="10" id="KW-1133">Transmembrane helix</keyword>
<evidence type="ECO:0000256" key="1">
    <source>
        <dbReference type="ARBA" id="ARBA00022645"/>
    </source>
</evidence>
<sequence length="839" mass="91510">MSGPNGPLPPGGPYPPGGGPRPGMPGPGGPVPPPVPPQHPSEQPTNLLPPLHEDQPREPELLTHYEPLPGEPGGPPLAQRSEEPEAEAEPEPEDTPPTDEEGRRMRRKKIWRRVRRTCYVLVALGFVVPIAAFFIGYQMWDIPQPEQVALDQQQTVTFYYSDGQTELGKIVPESGARTQVKLDDIPKHVQNAVLAAENPTFWSDDGFSYRGIAGAVWRQIRGLEGGGSTITQQYIKVATGKDEKTYTRKFREIVLAKKMSDQVDKKTILEGYLNTIYFGRGAYGIQAAAKAYFGKDVKNLTLEEGAVLAGAIQMPSQWDPEVDLPGAKDRWDYVIKRMNEQGWLDGRKPGELQYPTTWQTADKWQNQGMADGPRMQIQYRAKAEVEKRYGWDQAQQQGLKIVTTIDAKAQQQLEDAVKRNMTNQPEELRTSAVSLDPKTGGVLAYYGSKDGKGMDYNWQGYRSPGSTFKPFVAIAGLKQGKGIGTTYDGTTPQKISGTIFRNAGDDARCGKECAVKDAMRMSINTAFVNMGVDVGLQNVAKAAIEAGIPEQYGAQKTLAEANGIPQAGLALGQYPVRPIDLATAFNTLAAEGTKHETHFVQKLVKPDGTVVAQFIDQKTGPAFDQSADKNQQIARNVTESMLQVASSSNLALKGNRQVASKTGTHGIENSDRNSDAWMAGYTPQVSTTVWVGTDFIQEIKWITPQGVKKDIYGKDLPGMIWRDYMNAYLSDKPVEKFSNFKAIGRAEPPPPPSPSNKKEETASHTPTSTPSSGTSPTPTSDAQVTSGKPPTTSCVPSRGHRCPPTGPTGTDDQDPGDTRNPNRGGRLPDGTMSPPEEPR</sequence>
<feature type="region of interest" description="Disordered" evidence="9">
    <location>
        <begin position="1"/>
        <end position="105"/>
    </location>
</feature>
<evidence type="ECO:0000256" key="5">
    <source>
        <dbReference type="ARBA" id="ARBA00022801"/>
    </source>
</evidence>
<evidence type="ECO:0000256" key="4">
    <source>
        <dbReference type="ARBA" id="ARBA00022679"/>
    </source>
</evidence>
<dbReference type="Gene3D" id="3.40.710.10">
    <property type="entry name" value="DD-peptidase/beta-lactamase superfamily"/>
    <property type="match status" value="1"/>
</dbReference>
<feature type="region of interest" description="Disordered" evidence="9">
    <location>
        <begin position="742"/>
        <end position="839"/>
    </location>
</feature>
<dbReference type="InterPro" id="IPR001264">
    <property type="entry name" value="Glyco_trans_51"/>
</dbReference>
<accession>A0ABT1I120</accession>
<dbReference type="GO" id="GO:0004180">
    <property type="term" value="F:carboxypeptidase activity"/>
    <property type="evidence" value="ECO:0007669"/>
    <property type="project" value="UniProtKB-KW"/>
</dbReference>
<dbReference type="Pfam" id="PF00912">
    <property type="entry name" value="Transgly"/>
    <property type="match status" value="1"/>
</dbReference>
<comment type="caution">
    <text evidence="13">The sequence shown here is derived from an EMBL/GenBank/DDBJ whole genome shotgun (WGS) entry which is preliminary data.</text>
</comment>
<keyword evidence="10" id="KW-0472">Membrane</keyword>
<gene>
    <name evidence="13" type="ORF">LX15_005154</name>
</gene>
<protein>
    <submittedName>
        <fullName evidence="13">Membrane carboxypeptidase (Penicillin-binding protein)</fullName>
    </submittedName>
</protein>
<evidence type="ECO:0000313" key="14">
    <source>
        <dbReference type="Proteomes" id="UP001205311"/>
    </source>
</evidence>
<evidence type="ECO:0000256" key="2">
    <source>
        <dbReference type="ARBA" id="ARBA00022670"/>
    </source>
</evidence>
<evidence type="ECO:0000259" key="12">
    <source>
        <dbReference type="Pfam" id="PF00912"/>
    </source>
</evidence>
<feature type="compositionally biased region" description="Low complexity" evidence="9">
    <location>
        <begin position="763"/>
        <end position="780"/>
    </location>
</feature>
<keyword evidence="3" id="KW-0328">Glycosyltransferase</keyword>
<evidence type="ECO:0000256" key="9">
    <source>
        <dbReference type="SAM" id="MobiDB-lite"/>
    </source>
</evidence>
<comment type="catalytic activity">
    <reaction evidence="7">
        <text>Preferential cleavage: (Ac)2-L-Lys-D-Ala-|-D-Ala. Also transpeptidation of peptidyl-alanyl moieties that are N-acyl substituents of D-alanine.</text>
        <dbReference type="EC" id="3.4.16.4"/>
    </reaction>
</comment>
<evidence type="ECO:0000256" key="6">
    <source>
        <dbReference type="ARBA" id="ARBA00023268"/>
    </source>
</evidence>
<dbReference type="InterPro" id="IPR012338">
    <property type="entry name" value="Beta-lactam/transpept-like"/>
</dbReference>
<evidence type="ECO:0000313" key="13">
    <source>
        <dbReference type="EMBL" id="MCP2261428.1"/>
    </source>
</evidence>